<evidence type="ECO:0000256" key="5">
    <source>
        <dbReference type="ARBA" id="ARBA00022538"/>
    </source>
</evidence>
<feature type="transmembrane region" description="Helical" evidence="11">
    <location>
        <begin position="293"/>
        <end position="315"/>
    </location>
</feature>
<evidence type="ECO:0000256" key="9">
    <source>
        <dbReference type="ARBA" id="ARBA00023065"/>
    </source>
</evidence>
<dbReference type="InterPro" id="IPR006153">
    <property type="entry name" value="Cation/H_exchanger_TM"/>
</dbReference>
<evidence type="ECO:0000256" key="7">
    <source>
        <dbReference type="ARBA" id="ARBA00022958"/>
    </source>
</evidence>
<accession>A0ABZ2C0X1</accession>
<feature type="transmembrane region" description="Helical" evidence="11">
    <location>
        <begin position="268"/>
        <end position="287"/>
    </location>
</feature>
<keyword evidence="10 11" id="KW-0472">Membrane</keyword>
<evidence type="ECO:0000256" key="2">
    <source>
        <dbReference type="ARBA" id="ARBA00005551"/>
    </source>
</evidence>
<dbReference type="InterPro" id="IPR038770">
    <property type="entry name" value="Na+/solute_symporter_sf"/>
</dbReference>
<dbReference type="NCBIfam" id="TIGR00932">
    <property type="entry name" value="2a37"/>
    <property type="match status" value="1"/>
</dbReference>
<keyword evidence="5" id="KW-0633">Potassium transport</keyword>
<feature type="transmembrane region" description="Helical" evidence="11">
    <location>
        <begin position="352"/>
        <end position="375"/>
    </location>
</feature>
<dbReference type="Gene3D" id="3.40.50.720">
    <property type="entry name" value="NAD(P)-binding Rossmann-like Domain"/>
    <property type="match status" value="1"/>
</dbReference>
<dbReference type="PANTHER" id="PTHR46157">
    <property type="entry name" value="K(+) EFFLUX ANTIPORTER 3, CHLOROPLASTIC"/>
    <property type="match status" value="1"/>
</dbReference>
<feature type="transmembrane region" description="Helical" evidence="11">
    <location>
        <begin position="149"/>
        <end position="172"/>
    </location>
</feature>
<reference evidence="13 14" key="1">
    <citation type="journal article" date="2024" name="Environ. Microbiol.">
        <title>Novel evolutionary insights on the interactions of the Holosporales (Alphaproteobacteria) with eukaryotic hosts from comparative genomics.</title>
        <authorList>
            <person name="Giovannini M."/>
            <person name="Petroni G."/>
            <person name="Castelli M."/>
        </authorList>
    </citation>
    <scope>NUCLEOTIDE SEQUENCE [LARGE SCALE GENOMIC DNA]</scope>
    <source>
        <strain evidence="13 14">US_Bl 15I1</strain>
    </source>
</reference>
<feature type="transmembrane region" description="Helical" evidence="11">
    <location>
        <begin position="88"/>
        <end position="110"/>
    </location>
</feature>
<protein>
    <submittedName>
        <fullName evidence="13">Glutathione-regulated potassium-efflux system protein</fullName>
    </submittedName>
</protein>
<dbReference type="PROSITE" id="PS51201">
    <property type="entry name" value="RCK_N"/>
    <property type="match status" value="1"/>
</dbReference>
<evidence type="ECO:0000256" key="4">
    <source>
        <dbReference type="ARBA" id="ARBA00022449"/>
    </source>
</evidence>
<keyword evidence="8 11" id="KW-1133">Transmembrane helix</keyword>
<organism evidence="13 14">
    <name type="scientific">Candidatus Bealeia paramacronuclearis</name>
    <dbReference type="NCBI Taxonomy" id="1921001"/>
    <lineage>
        <taxon>Bacteria</taxon>
        <taxon>Pseudomonadati</taxon>
        <taxon>Pseudomonadota</taxon>
        <taxon>Alphaproteobacteria</taxon>
        <taxon>Holosporales</taxon>
        <taxon>Holosporaceae</taxon>
        <taxon>Candidatus Bealeia</taxon>
    </lineage>
</organism>
<dbReference type="InterPro" id="IPR003148">
    <property type="entry name" value="RCK_N"/>
</dbReference>
<name>A0ABZ2C0X1_9PROT</name>
<feature type="transmembrane region" description="Helical" evidence="11">
    <location>
        <begin position="33"/>
        <end position="51"/>
    </location>
</feature>
<feature type="transmembrane region" description="Helical" evidence="11">
    <location>
        <begin position="178"/>
        <end position="204"/>
    </location>
</feature>
<keyword evidence="6 11" id="KW-0812">Transmembrane</keyword>
<keyword evidence="3" id="KW-0813">Transport</keyword>
<dbReference type="Pfam" id="PF02254">
    <property type="entry name" value="TrkA_N"/>
    <property type="match status" value="1"/>
</dbReference>
<evidence type="ECO:0000259" key="12">
    <source>
        <dbReference type="PROSITE" id="PS51201"/>
    </source>
</evidence>
<sequence length="566" mass="61722">MLDQPGYLDNILVFLIAAVGVVFIFRRMKASPVLGYLVAGMLIGPSVLGLIRDVNEARFLGELGVIVMLFSIGLELPWQRLQSLRKYVFGLGISQVLVTAFVMISVALLFGFAPKAAILVGSALALSSTAIVLQVLSERKELGARSGRAAFAVLLLQDLAVVLLLVIIATFGKNEESVWIQLLFSFLKAILALVLIVFLGRIVFRPLYRVMASTGNPELFMATTFLVLLGTSFFTEVAGLSLELGAFLAGILLAETEYRHQIEADIEPFRGLLLGVFFMSVGMGIHVETLLSNFALVVTVLFSLLLVKAVILFFLCRVFGLRTSTAIRVALLLAGGGEFVFVIFSPDVIHNFLSQGVADVLFVVVGLSMALTPLLSTFGKKLAMFFEVSEVKADVKQAPQEVAELSGHVIIAGYGRVGQMVGDMLSERLIPYVAIDNDMRRVTEGRLKGLPVFFGDARRLEVLRAIGAESASAAVVTLKQMTSSVRTVMTIRRHFPEIPICVRIRDQQHYEKLSNSGALLVVPETLEPSLQLASEVLRAVGTPSDETFKIVEAYRRQQLHLQEGGS</sequence>
<dbReference type="Gene3D" id="1.20.1530.20">
    <property type="match status" value="1"/>
</dbReference>
<evidence type="ECO:0000256" key="1">
    <source>
        <dbReference type="ARBA" id="ARBA00004141"/>
    </source>
</evidence>
<evidence type="ECO:0000313" key="13">
    <source>
        <dbReference type="EMBL" id="WVX65846.1"/>
    </source>
</evidence>
<dbReference type="PANTHER" id="PTHR46157:SF2">
    <property type="entry name" value="K(+) EFFLUX ANTIPORTER 1, CHLOROPLASTIC-RELATED"/>
    <property type="match status" value="1"/>
</dbReference>
<dbReference type="InterPro" id="IPR036291">
    <property type="entry name" value="NAD(P)-bd_dom_sf"/>
</dbReference>
<feature type="transmembrane region" description="Helical" evidence="11">
    <location>
        <begin position="6"/>
        <end position="26"/>
    </location>
</feature>
<dbReference type="EMBL" id="CP133270">
    <property type="protein sequence ID" value="WVX65846.1"/>
    <property type="molecule type" value="Genomic_DNA"/>
</dbReference>
<comment type="subcellular location">
    <subcellularLocation>
        <location evidence="1">Membrane</location>
        <topology evidence="1">Multi-pass membrane protein</topology>
    </subcellularLocation>
</comment>
<dbReference type="Proteomes" id="UP001330434">
    <property type="component" value="Chromosome"/>
</dbReference>
<feature type="transmembrane region" description="Helical" evidence="11">
    <location>
        <begin position="116"/>
        <end position="137"/>
    </location>
</feature>
<keyword evidence="7" id="KW-0630">Potassium</keyword>
<keyword evidence="9" id="KW-0406">Ion transport</keyword>
<gene>
    <name evidence="13" type="ORF">Bealeia1_00012</name>
</gene>
<keyword evidence="4" id="KW-0050">Antiport</keyword>
<feature type="transmembrane region" description="Helical" evidence="11">
    <location>
        <begin position="327"/>
        <end position="346"/>
    </location>
</feature>
<feature type="domain" description="RCK N-terminal" evidence="12">
    <location>
        <begin position="406"/>
        <end position="523"/>
    </location>
</feature>
<evidence type="ECO:0000256" key="3">
    <source>
        <dbReference type="ARBA" id="ARBA00022448"/>
    </source>
</evidence>
<dbReference type="RefSeq" id="WP_331256418.1">
    <property type="nucleotide sequence ID" value="NZ_CP133270.1"/>
</dbReference>
<dbReference type="InterPro" id="IPR004771">
    <property type="entry name" value="K/H_exchanger"/>
</dbReference>
<dbReference type="Pfam" id="PF00999">
    <property type="entry name" value="Na_H_Exchanger"/>
    <property type="match status" value="1"/>
</dbReference>
<evidence type="ECO:0000256" key="10">
    <source>
        <dbReference type="ARBA" id="ARBA00023136"/>
    </source>
</evidence>
<keyword evidence="14" id="KW-1185">Reference proteome</keyword>
<comment type="similarity">
    <text evidence="2">Belongs to the monovalent cation:proton antiporter 2 (CPA2) transporter (TC 2.A.37) family.</text>
</comment>
<evidence type="ECO:0000313" key="14">
    <source>
        <dbReference type="Proteomes" id="UP001330434"/>
    </source>
</evidence>
<evidence type="ECO:0000256" key="6">
    <source>
        <dbReference type="ARBA" id="ARBA00022692"/>
    </source>
</evidence>
<feature type="transmembrane region" description="Helical" evidence="11">
    <location>
        <begin position="57"/>
        <end position="76"/>
    </location>
</feature>
<proteinExistence type="inferred from homology"/>
<dbReference type="SUPFAM" id="SSF51735">
    <property type="entry name" value="NAD(P)-binding Rossmann-fold domains"/>
    <property type="match status" value="1"/>
</dbReference>
<evidence type="ECO:0000256" key="11">
    <source>
        <dbReference type="SAM" id="Phobius"/>
    </source>
</evidence>
<evidence type="ECO:0000256" key="8">
    <source>
        <dbReference type="ARBA" id="ARBA00022989"/>
    </source>
</evidence>